<keyword evidence="2" id="KW-1185">Reference proteome</keyword>
<reference evidence="1 2" key="1">
    <citation type="submission" date="2017-04" db="EMBL/GenBank/DDBJ databases">
        <authorList>
            <person name="Afonso C.L."/>
            <person name="Miller P.J."/>
            <person name="Scott M.A."/>
            <person name="Spackman E."/>
            <person name="Goraichik I."/>
            <person name="Dimitrov K.M."/>
            <person name="Suarez D.L."/>
            <person name="Swayne D.E."/>
        </authorList>
    </citation>
    <scope>NUCLEOTIDE SEQUENCE [LARGE SCALE GENOMIC DNA]</scope>
    <source>
        <strain evidence="1 2">DSM 3385</strain>
    </source>
</reference>
<gene>
    <name evidence="1" type="ORF">SAMN02746065_1179</name>
</gene>
<name>A0A1W2DDA5_9BACT</name>
<proteinExistence type="predicted"/>
<accession>A0A1W2DDA5</accession>
<evidence type="ECO:0000313" key="1">
    <source>
        <dbReference type="EMBL" id="SMC95441.1"/>
    </source>
</evidence>
<sequence>MAMTKVCPLSMMLIYPTWQKIIPQRIMGRRRGAKWYYAAAPPTGNGPGPEL</sequence>
<dbReference type="STRING" id="1121400.SAMN02746065_1179"/>
<organism evidence="1 2">
    <name type="scientific">Desulfocicer vacuolatum DSM 3385</name>
    <dbReference type="NCBI Taxonomy" id="1121400"/>
    <lineage>
        <taxon>Bacteria</taxon>
        <taxon>Pseudomonadati</taxon>
        <taxon>Thermodesulfobacteriota</taxon>
        <taxon>Desulfobacteria</taxon>
        <taxon>Desulfobacterales</taxon>
        <taxon>Desulfobacteraceae</taxon>
        <taxon>Desulfocicer</taxon>
    </lineage>
</organism>
<dbReference type="Proteomes" id="UP000192418">
    <property type="component" value="Unassembled WGS sequence"/>
</dbReference>
<dbReference type="EMBL" id="FWXY01000017">
    <property type="protein sequence ID" value="SMC95441.1"/>
    <property type="molecule type" value="Genomic_DNA"/>
</dbReference>
<dbReference type="AlphaFoldDB" id="A0A1W2DDA5"/>
<protein>
    <submittedName>
        <fullName evidence="1">Uncharacterized protein</fullName>
    </submittedName>
</protein>
<evidence type="ECO:0000313" key="2">
    <source>
        <dbReference type="Proteomes" id="UP000192418"/>
    </source>
</evidence>